<protein>
    <submittedName>
        <fullName evidence="1">Uncharacterized protein</fullName>
    </submittedName>
</protein>
<reference evidence="1 2" key="1">
    <citation type="journal article" date="2023" name="Life. Sci Alliance">
        <title>Evolutionary insights into 3D genome organization and epigenetic landscape of Vigna mungo.</title>
        <authorList>
            <person name="Junaid A."/>
            <person name="Singh B."/>
            <person name="Bhatia S."/>
        </authorList>
    </citation>
    <scope>NUCLEOTIDE SEQUENCE [LARGE SCALE GENOMIC DNA]</scope>
    <source>
        <strain evidence="1">Urdbean</strain>
    </source>
</reference>
<dbReference type="Proteomes" id="UP001374535">
    <property type="component" value="Chromosome 2"/>
</dbReference>
<sequence>MGTQANSDQLKITLSHSQHYLSPLLFAAKFHHPLNNIVPKGVNHQISHVINKLRENDIKLFSRQCFQSLLQSPTHKLIRSQRQNATPKIVEPSEAPFIKTKPQNIETITT</sequence>
<proteinExistence type="predicted"/>
<gene>
    <name evidence="1" type="ORF">V8G54_005922</name>
</gene>
<name>A0AAQ3NYZ5_VIGMU</name>
<accession>A0AAQ3NYZ5</accession>
<evidence type="ECO:0000313" key="1">
    <source>
        <dbReference type="EMBL" id="WVZ18600.1"/>
    </source>
</evidence>
<evidence type="ECO:0000313" key="2">
    <source>
        <dbReference type="Proteomes" id="UP001374535"/>
    </source>
</evidence>
<organism evidence="1 2">
    <name type="scientific">Vigna mungo</name>
    <name type="common">Black gram</name>
    <name type="synonym">Phaseolus mungo</name>
    <dbReference type="NCBI Taxonomy" id="3915"/>
    <lineage>
        <taxon>Eukaryota</taxon>
        <taxon>Viridiplantae</taxon>
        <taxon>Streptophyta</taxon>
        <taxon>Embryophyta</taxon>
        <taxon>Tracheophyta</taxon>
        <taxon>Spermatophyta</taxon>
        <taxon>Magnoliopsida</taxon>
        <taxon>eudicotyledons</taxon>
        <taxon>Gunneridae</taxon>
        <taxon>Pentapetalae</taxon>
        <taxon>rosids</taxon>
        <taxon>fabids</taxon>
        <taxon>Fabales</taxon>
        <taxon>Fabaceae</taxon>
        <taxon>Papilionoideae</taxon>
        <taxon>50 kb inversion clade</taxon>
        <taxon>NPAAA clade</taxon>
        <taxon>indigoferoid/millettioid clade</taxon>
        <taxon>Phaseoleae</taxon>
        <taxon>Vigna</taxon>
    </lineage>
</organism>
<keyword evidence="2" id="KW-1185">Reference proteome</keyword>
<dbReference type="EMBL" id="CP144699">
    <property type="protein sequence ID" value="WVZ18600.1"/>
    <property type="molecule type" value="Genomic_DNA"/>
</dbReference>
<dbReference type="AlphaFoldDB" id="A0AAQ3NYZ5"/>